<dbReference type="GO" id="GO:0006355">
    <property type="term" value="P:regulation of DNA-templated transcription"/>
    <property type="evidence" value="ECO:0007669"/>
    <property type="project" value="InterPro"/>
</dbReference>
<evidence type="ECO:0000256" key="3">
    <source>
        <dbReference type="ARBA" id="ARBA00023163"/>
    </source>
</evidence>
<evidence type="ECO:0000256" key="1">
    <source>
        <dbReference type="ARBA" id="ARBA00023015"/>
    </source>
</evidence>
<dbReference type="CDD" id="cd06170">
    <property type="entry name" value="LuxR_C_like"/>
    <property type="match status" value="1"/>
</dbReference>
<evidence type="ECO:0000313" key="6">
    <source>
        <dbReference type="Proteomes" id="UP000717835"/>
    </source>
</evidence>
<keyword evidence="2" id="KW-0238">DNA-binding</keyword>
<dbReference type="Gene3D" id="1.10.10.10">
    <property type="entry name" value="Winged helix-like DNA-binding domain superfamily/Winged helix DNA-binding domain"/>
    <property type="match status" value="1"/>
</dbReference>
<dbReference type="PROSITE" id="PS50043">
    <property type="entry name" value="HTH_LUXR_2"/>
    <property type="match status" value="1"/>
</dbReference>
<dbReference type="InterPro" id="IPR036388">
    <property type="entry name" value="WH-like_DNA-bd_sf"/>
</dbReference>
<evidence type="ECO:0000259" key="4">
    <source>
        <dbReference type="PROSITE" id="PS50043"/>
    </source>
</evidence>
<organism evidence="5 6">
    <name type="scientific">Mediterranea massiliensis</name>
    <dbReference type="NCBI Taxonomy" id="1841865"/>
    <lineage>
        <taxon>Bacteria</taxon>
        <taxon>Pseudomonadati</taxon>
        <taxon>Bacteroidota</taxon>
        <taxon>Bacteroidia</taxon>
        <taxon>Bacteroidales</taxon>
        <taxon>Bacteroidaceae</taxon>
        <taxon>Mediterranea</taxon>
    </lineage>
</organism>
<sequence>MASELIKTCFSTFLDYKKEVLAYLSKGLSTSEISDRLFLSVNTIQTYRKRLIEKLEAKNVAEWVYKGKGLF</sequence>
<dbReference type="EMBL" id="DYVX01000032">
    <property type="protein sequence ID" value="HJF91489.1"/>
    <property type="molecule type" value="Genomic_DNA"/>
</dbReference>
<name>A0A921HUV4_9BACT</name>
<evidence type="ECO:0000313" key="5">
    <source>
        <dbReference type="EMBL" id="HJF91489.1"/>
    </source>
</evidence>
<keyword evidence="3" id="KW-0804">Transcription</keyword>
<dbReference type="GO" id="GO:0003677">
    <property type="term" value="F:DNA binding"/>
    <property type="evidence" value="ECO:0007669"/>
    <property type="project" value="UniProtKB-KW"/>
</dbReference>
<reference evidence="5" key="2">
    <citation type="submission" date="2021-09" db="EMBL/GenBank/DDBJ databases">
        <authorList>
            <person name="Gilroy R."/>
        </authorList>
    </citation>
    <scope>NUCLEOTIDE SEQUENCE</scope>
    <source>
        <strain evidence="5">CHK55-1828</strain>
    </source>
</reference>
<dbReference type="SMART" id="SM00421">
    <property type="entry name" value="HTH_LUXR"/>
    <property type="match status" value="1"/>
</dbReference>
<protein>
    <submittedName>
        <fullName evidence="5">Helix-turn-helix transcriptional regulator</fullName>
    </submittedName>
</protein>
<evidence type="ECO:0000256" key="2">
    <source>
        <dbReference type="ARBA" id="ARBA00023125"/>
    </source>
</evidence>
<proteinExistence type="predicted"/>
<dbReference type="InterPro" id="IPR000792">
    <property type="entry name" value="Tscrpt_reg_LuxR_C"/>
</dbReference>
<accession>A0A921HUV4</accession>
<keyword evidence="1" id="KW-0805">Transcription regulation</keyword>
<comment type="caution">
    <text evidence="5">The sequence shown here is derived from an EMBL/GenBank/DDBJ whole genome shotgun (WGS) entry which is preliminary data.</text>
</comment>
<feature type="domain" description="HTH luxR-type" evidence="4">
    <location>
        <begin position="18"/>
        <end position="71"/>
    </location>
</feature>
<reference evidence="5" key="1">
    <citation type="journal article" date="2021" name="PeerJ">
        <title>Extensive microbial diversity within the chicken gut microbiome revealed by metagenomics and culture.</title>
        <authorList>
            <person name="Gilroy R."/>
            <person name="Ravi A."/>
            <person name="Getino M."/>
            <person name="Pursley I."/>
            <person name="Horton D.L."/>
            <person name="Alikhan N.F."/>
            <person name="Baker D."/>
            <person name="Gharbi K."/>
            <person name="Hall N."/>
            <person name="Watson M."/>
            <person name="Adriaenssens E.M."/>
            <person name="Foster-Nyarko E."/>
            <person name="Jarju S."/>
            <person name="Secka A."/>
            <person name="Antonio M."/>
            <person name="Oren A."/>
            <person name="Chaudhuri R.R."/>
            <person name="La Ragione R."/>
            <person name="Hildebrand F."/>
            <person name="Pallen M.J."/>
        </authorList>
    </citation>
    <scope>NUCLEOTIDE SEQUENCE</scope>
    <source>
        <strain evidence="5">CHK55-1828</strain>
    </source>
</reference>
<dbReference type="PANTHER" id="PTHR44688">
    <property type="entry name" value="DNA-BINDING TRANSCRIPTIONAL ACTIVATOR DEVR_DOSR"/>
    <property type="match status" value="1"/>
</dbReference>
<dbReference type="InterPro" id="IPR016032">
    <property type="entry name" value="Sig_transdc_resp-reg_C-effctor"/>
</dbReference>
<dbReference type="PANTHER" id="PTHR44688:SF16">
    <property type="entry name" value="DNA-BINDING TRANSCRIPTIONAL ACTIVATOR DEVR_DOSR"/>
    <property type="match status" value="1"/>
</dbReference>
<dbReference type="PROSITE" id="PS00622">
    <property type="entry name" value="HTH_LUXR_1"/>
    <property type="match status" value="1"/>
</dbReference>
<dbReference type="SUPFAM" id="SSF46894">
    <property type="entry name" value="C-terminal effector domain of the bipartite response regulators"/>
    <property type="match status" value="1"/>
</dbReference>
<dbReference type="PRINTS" id="PR00038">
    <property type="entry name" value="HTHLUXR"/>
</dbReference>
<dbReference type="Pfam" id="PF00196">
    <property type="entry name" value="GerE"/>
    <property type="match status" value="1"/>
</dbReference>
<gene>
    <name evidence="5" type="ORF">K8W02_03755</name>
</gene>
<dbReference type="Proteomes" id="UP000717835">
    <property type="component" value="Unassembled WGS sequence"/>
</dbReference>
<dbReference type="AlphaFoldDB" id="A0A921HUV4"/>